<evidence type="ECO:0000313" key="9">
    <source>
        <dbReference type="Proteomes" id="UP000630528"/>
    </source>
</evidence>
<dbReference type="GO" id="GO:0005524">
    <property type="term" value="F:ATP binding"/>
    <property type="evidence" value="ECO:0007669"/>
    <property type="project" value="UniProtKB-KW"/>
</dbReference>
<dbReference type="GO" id="GO:0004674">
    <property type="term" value="F:protein serine/threonine kinase activity"/>
    <property type="evidence" value="ECO:0007669"/>
    <property type="project" value="UniProtKB-KW"/>
</dbReference>
<reference evidence="8" key="1">
    <citation type="journal article" date="2012" name="J. Microbiol. Biotechnol.">
        <title>Ramlibacter ginsenosidimutans sp. nov., with ginsenoside-converting activity.</title>
        <authorList>
            <person name="Wang L."/>
            <person name="An D.S."/>
            <person name="Kim S.G."/>
            <person name="Jin F.X."/>
            <person name="Kim S.C."/>
            <person name="Lee S.T."/>
            <person name="Im W.T."/>
        </authorList>
    </citation>
    <scope>NUCLEOTIDE SEQUENCE</scope>
    <source>
        <strain evidence="8">KACC 17527</strain>
    </source>
</reference>
<dbReference type="InterPro" id="IPR008271">
    <property type="entry name" value="Ser/Thr_kinase_AS"/>
</dbReference>
<evidence type="ECO:0000256" key="1">
    <source>
        <dbReference type="ARBA" id="ARBA00022527"/>
    </source>
</evidence>
<dbReference type="InterPro" id="IPR000719">
    <property type="entry name" value="Prot_kinase_dom"/>
</dbReference>
<dbReference type="Pfam" id="PF00069">
    <property type="entry name" value="Pkinase"/>
    <property type="match status" value="1"/>
</dbReference>
<proteinExistence type="predicted"/>
<dbReference type="PROSITE" id="PS00108">
    <property type="entry name" value="PROTEIN_KINASE_ST"/>
    <property type="match status" value="1"/>
</dbReference>
<keyword evidence="2" id="KW-0808">Transferase</keyword>
<dbReference type="PANTHER" id="PTHR24351">
    <property type="entry name" value="RIBOSOMAL PROTEIN S6 KINASE"/>
    <property type="match status" value="1"/>
</dbReference>
<evidence type="ECO:0000256" key="6">
    <source>
        <dbReference type="SAM" id="MobiDB-lite"/>
    </source>
</evidence>
<evidence type="ECO:0000256" key="5">
    <source>
        <dbReference type="ARBA" id="ARBA00022840"/>
    </source>
</evidence>
<dbReference type="RefSeq" id="WP_201175446.1">
    <property type="nucleotide sequence ID" value="NZ_JAEPWM010000009.1"/>
</dbReference>
<keyword evidence="9" id="KW-1185">Reference proteome</keyword>
<dbReference type="PROSITE" id="PS50011">
    <property type="entry name" value="PROTEIN_KINASE_DOM"/>
    <property type="match status" value="1"/>
</dbReference>
<dbReference type="EMBL" id="JAEPWM010000009">
    <property type="protein sequence ID" value="MBK6008343.1"/>
    <property type="molecule type" value="Genomic_DNA"/>
</dbReference>
<feature type="domain" description="Protein kinase" evidence="7">
    <location>
        <begin position="33"/>
        <end position="279"/>
    </location>
</feature>
<comment type="caution">
    <text evidence="8">The sequence shown here is derived from an EMBL/GenBank/DDBJ whole genome shotgun (WGS) entry which is preliminary data.</text>
</comment>
<evidence type="ECO:0000256" key="2">
    <source>
        <dbReference type="ARBA" id="ARBA00022679"/>
    </source>
</evidence>
<dbReference type="InterPro" id="IPR011009">
    <property type="entry name" value="Kinase-like_dom_sf"/>
</dbReference>
<gene>
    <name evidence="8" type="ORF">JJB11_19735</name>
</gene>
<dbReference type="Gene3D" id="1.10.510.10">
    <property type="entry name" value="Transferase(Phosphotransferase) domain 1"/>
    <property type="match status" value="1"/>
</dbReference>
<dbReference type="SUPFAM" id="SSF56112">
    <property type="entry name" value="Protein kinase-like (PK-like)"/>
    <property type="match status" value="1"/>
</dbReference>
<protein>
    <submittedName>
        <fullName evidence="8">Serine/threonine protein kinase</fullName>
    </submittedName>
</protein>
<dbReference type="AlphaFoldDB" id="A0A934WPB6"/>
<evidence type="ECO:0000313" key="8">
    <source>
        <dbReference type="EMBL" id="MBK6008343.1"/>
    </source>
</evidence>
<evidence type="ECO:0000256" key="4">
    <source>
        <dbReference type="ARBA" id="ARBA00022777"/>
    </source>
</evidence>
<sequence length="279" mass="29302">MAHPLHTSLAGSPPRPFARDAGGFDAPPRVPGYRFLRAIGRGRRTCAWLVFDLNRRAHVVLKLEAAPGASVLHDGAVAARVQGPHLVRVLGQGHTAEWNYLAMEHVAGGDLAAQLGQPMLPTRAMSLLAQAAEGLAQLHRLGLVHRDVKPANFLLRADGSLVLTDFGLVTQAGSAGATPGTLLGTARYIAPEQLQGAPAAPSADVYSLGLLLHEMLCGRPAFAGETLTELLAQQLIAEPARLPASAAAVQPLLDRMLCKDPRGRLADADAVLGLLGPRT</sequence>
<dbReference type="SMART" id="SM00220">
    <property type="entry name" value="S_TKc"/>
    <property type="match status" value="1"/>
</dbReference>
<dbReference type="CDD" id="cd14014">
    <property type="entry name" value="STKc_PknB_like"/>
    <property type="match status" value="1"/>
</dbReference>
<reference evidence="8" key="2">
    <citation type="submission" date="2021-01" db="EMBL/GenBank/DDBJ databases">
        <authorList>
            <person name="Kang M."/>
        </authorList>
    </citation>
    <scope>NUCLEOTIDE SEQUENCE</scope>
    <source>
        <strain evidence="8">KACC 17527</strain>
    </source>
</reference>
<evidence type="ECO:0000259" key="7">
    <source>
        <dbReference type="PROSITE" id="PS50011"/>
    </source>
</evidence>
<dbReference type="Proteomes" id="UP000630528">
    <property type="component" value="Unassembled WGS sequence"/>
</dbReference>
<keyword evidence="4 8" id="KW-0418">Kinase</keyword>
<keyword evidence="3" id="KW-0547">Nucleotide-binding</keyword>
<keyword evidence="1 8" id="KW-0723">Serine/threonine-protein kinase</keyword>
<feature type="region of interest" description="Disordered" evidence="6">
    <location>
        <begin position="1"/>
        <end position="23"/>
    </location>
</feature>
<keyword evidence="5" id="KW-0067">ATP-binding</keyword>
<name>A0A934WPB6_9BURK</name>
<evidence type="ECO:0000256" key="3">
    <source>
        <dbReference type="ARBA" id="ARBA00022741"/>
    </source>
</evidence>
<organism evidence="8 9">
    <name type="scientific">Ramlibacter ginsenosidimutans</name>
    <dbReference type="NCBI Taxonomy" id="502333"/>
    <lineage>
        <taxon>Bacteria</taxon>
        <taxon>Pseudomonadati</taxon>
        <taxon>Pseudomonadota</taxon>
        <taxon>Betaproteobacteria</taxon>
        <taxon>Burkholderiales</taxon>
        <taxon>Comamonadaceae</taxon>
        <taxon>Ramlibacter</taxon>
    </lineage>
</organism>
<accession>A0A934WPB6</accession>